<dbReference type="Gene3D" id="3.30.70.1430">
    <property type="entry name" value="Multidrug efflux transporter AcrB pore domain"/>
    <property type="match status" value="2"/>
</dbReference>
<dbReference type="Gene3D" id="1.20.1640.10">
    <property type="entry name" value="Multidrug efflux transporter AcrB transmembrane domain"/>
    <property type="match status" value="2"/>
</dbReference>
<keyword evidence="2" id="KW-0813">Transport</keyword>
<feature type="transmembrane region" description="Helical" evidence="8">
    <location>
        <begin position="337"/>
        <end position="353"/>
    </location>
</feature>
<dbReference type="GO" id="GO:0042910">
    <property type="term" value="F:xenobiotic transmembrane transporter activity"/>
    <property type="evidence" value="ECO:0007669"/>
    <property type="project" value="TreeGrafter"/>
</dbReference>
<dbReference type="Gene3D" id="3.30.2090.10">
    <property type="entry name" value="Multidrug efflux transporter AcrB TolC docking domain, DN and DC subdomains"/>
    <property type="match status" value="2"/>
</dbReference>
<evidence type="ECO:0000256" key="5">
    <source>
        <dbReference type="ARBA" id="ARBA00022692"/>
    </source>
</evidence>
<dbReference type="PRINTS" id="PR00702">
    <property type="entry name" value="ACRIFLAVINRP"/>
</dbReference>
<dbReference type="GO" id="GO:0005886">
    <property type="term" value="C:plasma membrane"/>
    <property type="evidence" value="ECO:0007669"/>
    <property type="project" value="UniProtKB-SubCell"/>
</dbReference>
<evidence type="ECO:0000256" key="3">
    <source>
        <dbReference type="ARBA" id="ARBA00022475"/>
    </source>
</evidence>
<dbReference type="PANTHER" id="PTHR32063">
    <property type="match status" value="1"/>
</dbReference>
<feature type="transmembrane region" description="Helical" evidence="8">
    <location>
        <begin position="530"/>
        <end position="549"/>
    </location>
</feature>
<dbReference type="OrthoDB" id="8308837at2"/>
<keyword evidence="5 8" id="KW-0812">Transmembrane</keyword>
<evidence type="ECO:0000256" key="6">
    <source>
        <dbReference type="ARBA" id="ARBA00022989"/>
    </source>
</evidence>
<evidence type="ECO:0000256" key="2">
    <source>
        <dbReference type="ARBA" id="ARBA00022448"/>
    </source>
</evidence>
<comment type="subcellular location">
    <subcellularLocation>
        <location evidence="1">Cell inner membrane</location>
        <topology evidence="1">Multi-pass membrane protein</topology>
    </subcellularLocation>
</comment>
<evidence type="ECO:0000313" key="10">
    <source>
        <dbReference type="Proteomes" id="UP000289200"/>
    </source>
</evidence>
<dbReference type="SUPFAM" id="SSF82866">
    <property type="entry name" value="Multidrug efflux transporter AcrB transmembrane domain"/>
    <property type="match status" value="2"/>
</dbReference>
<evidence type="ECO:0000313" key="9">
    <source>
        <dbReference type="EMBL" id="VCU10687.1"/>
    </source>
</evidence>
<dbReference type="EMBL" id="UWOC01000177">
    <property type="protein sequence ID" value="VCU10687.1"/>
    <property type="molecule type" value="Genomic_DNA"/>
</dbReference>
<name>A0A3S4B6Y6_9BRAD</name>
<keyword evidence="4" id="KW-0997">Cell inner membrane</keyword>
<dbReference type="Pfam" id="PF00873">
    <property type="entry name" value="ACR_tran"/>
    <property type="match status" value="1"/>
</dbReference>
<sequence length="1063" mass="114641">MNLSETCIRRPVMTTLITASMIVFGIFAYRLLAVAALPTVDYPTISITATLPGASPETMAASVASPIERQLSTIAGISSMTSMSSLGTTQITIQFDLARDIDGAALDVQTALSVAQRRLPIEMTTPPSFRKVNPGDFPILYISLVSPTLPLSTINDYGEITLAQQISQIPGVAQVLVYGAQRFAVRVQVDPVAAAARNISLEDIRNVVAKTNSNTPVGTISGTEQNVTLTATAAMNKAAEYRKVVVAYRNGAPVKLEEVARVVDSVENDRIASYFNNERAIVLAIQRQPSANTVAVVDAVRERLPSYRAQIPAAIRMEVLNDRSTSIREAVFDVQETLAIAIGLVVLVIFLFLRTFSATLIPALAVPISLVGTFAVMYALGFSINNMTMLALTLSVGFVVDDAIVMLENIVRHIEGGMRPFEAALKGAREIGFTIVSITFSLIAVFIPVLLMGGLVGRVFREFAVTIAVAILISGFVSLTLTPMLCARVLRSHREGEKQNILLRVFERAFDGMLRAYEVTLDLVLRHKPIVLVATAATLVGTVWLYIAIPKGFFPIEDTGFISATVEGPADISFKAMQERQRRIAEIVRADPAVAYVNSTVGVGGPNPTPNYGRMFISLKPKKERNENATAVIQRLRRETSQVVGMATFFQNVQNINITGRISKSEYQYTLQSSDTATLYDVAPIMREKIAALRGLRDVGTDLYISNPQMTVEIDRERAAYYGISVEQVRQELYNAFGTRQVATIYTPSNDYQVILESLPEFQADPSGLDRIFLKTNLSGAAGAALTPGGGVTGNTAANGPAIPLSAVTRVVRTVGPLQVNHQGQQPSVTISFNLAPGFSLGQAVDAIRDIERDANLPASIATGFQGSAQVFQDSLRGQGVLVLAAVFAAYVVLGILYESFIHPITIISGLPSAGVGALLVLMAFQMELSVIAMIGIVMLVGIVKKNAIMMIDFAIERRRVGLGAEAAMREACLLRFRPIMMTTFAAIFGALPIALGTGAGAELRQPLGVAVVGGLAVSQLLTLYITPVIYIYLDRLDRRLKQRLEPQLAPVREGERAPAAAE</sequence>
<organism evidence="9 10">
    <name type="scientific">Rhodoplanes serenus</name>
    <dbReference type="NCBI Taxonomy" id="200615"/>
    <lineage>
        <taxon>Bacteria</taxon>
        <taxon>Pseudomonadati</taxon>
        <taxon>Pseudomonadota</taxon>
        <taxon>Alphaproteobacteria</taxon>
        <taxon>Hyphomicrobiales</taxon>
        <taxon>Nitrobacteraceae</taxon>
        <taxon>Rhodoplanes</taxon>
    </lineage>
</organism>
<feature type="transmembrane region" description="Helical" evidence="8">
    <location>
        <begin position="463"/>
        <end position="490"/>
    </location>
</feature>
<proteinExistence type="predicted"/>
<protein>
    <submittedName>
        <fullName evidence="9">Multidrug resistance protein MdtB</fullName>
    </submittedName>
</protein>
<feature type="transmembrane region" description="Helical" evidence="8">
    <location>
        <begin position="12"/>
        <end position="32"/>
    </location>
</feature>
<feature type="transmembrane region" description="Helical" evidence="8">
    <location>
        <begin position="1008"/>
        <end position="1034"/>
    </location>
</feature>
<keyword evidence="10" id="KW-1185">Reference proteome</keyword>
<dbReference type="InterPro" id="IPR027463">
    <property type="entry name" value="AcrB_DN_DC_subdom"/>
</dbReference>
<evidence type="ECO:0000256" key="8">
    <source>
        <dbReference type="SAM" id="Phobius"/>
    </source>
</evidence>
<feature type="transmembrane region" description="Helical" evidence="8">
    <location>
        <begin position="360"/>
        <end position="384"/>
    </location>
</feature>
<evidence type="ECO:0000256" key="1">
    <source>
        <dbReference type="ARBA" id="ARBA00004429"/>
    </source>
</evidence>
<dbReference type="FunFam" id="1.20.1640.10:FF:000001">
    <property type="entry name" value="Efflux pump membrane transporter"/>
    <property type="match status" value="1"/>
</dbReference>
<accession>A0A3S4B6Y6</accession>
<gene>
    <name evidence="9" type="primary">mdtB_2</name>
    <name evidence="9" type="ORF">RHODGE_RHODGE_03889</name>
</gene>
<feature type="transmembrane region" description="Helical" evidence="8">
    <location>
        <begin position="880"/>
        <end position="898"/>
    </location>
</feature>
<feature type="transmembrane region" description="Helical" evidence="8">
    <location>
        <begin position="431"/>
        <end position="451"/>
    </location>
</feature>
<comment type="caution">
    <text evidence="9">The sequence shown here is derived from an EMBL/GenBank/DDBJ whole genome shotgun (WGS) entry which is preliminary data.</text>
</comment>
<reference evidence="10" key="1">
    <citation type="submission" date="2018-10" db="EMBL/GenBank/DDBJ databases">
        <authorList>
            <person name="Peiro R."/>
            <person name="Begona"/>
            <person name="Cbmso G."/>
            <person name="Lopez M."/>
            <person name="Gonzalez S."/>
            <person name="Sacristan E."/>
            <person name="Castillo E."/>
        </authorList>
    </citation>
    <scope>NUCLEOTIDE SEQUENCE [LARGE SCALE GENOMIC DNA]</scope>
</reference>
<dbReference type="Gene3D" id="3.30.70.1320">
    <property type="entry name" value="Multidrug efflux transporter AcrB pore domain like"/>
    <property type="match status" value="1"/>
</dbReference>
<dbReference type="SUPFAM" id="SSF82693">
    <property type="entry name" value="Multidrug efflux transporter AcrB pore domain, PN1, PN2, PC1 and PC2 subdomains"/>
    <property type="match status" value="3"/>
</dbReference>
<dbReference type="PANTHER" id="PTHR32063:SF21">
    <property type="entry name" value="MULTIDRUG RESISTANCE PROTEIN MDTB"/>
    <property type="match status" value="1"/>
</dbReference>
<keyword evidence="6 8" id="KW-1133">Transmembrane helix</keyword>
<dbReference type="Gene3D" id="3.30.70.1440">
    <property type="entry name" value="Multidrug efflux transporter AcrB pore domain"/>
    <property type="match status" value="1"/>
</dbReference>
<evidence type="ECO:0000256" key="7">
    <source>
        <dbReference type="ARBA" id="ARBA00023136"/>
    </source>
</evidence>
<dbReference type="InterPro" id="IPR001036">
    <property type="entry name" value="Acrflvin-R"/>
</dbReference>
<keyword evidence="7 8" id="KW-0472">Membrane</keyword>
<feature type="transmembrane region" description="Helical" evidence="8">
    <location>
        <begin position="977"/>
        <end position="996"/>
    </location>
</feature>
<evidence type="ECO:0000256" key="4">
    <source>
        <dbReference type="ARBA" id="ARBA00022519"/>
    </source>
</evidence>
<dbReference type="SUPFAM" id="SSF82714">
    <property type="entry name" value="Multidrug efflux transporter AcrB TolC docking domain, DN and DC subdomains"/>
    <property type="match status" value="2"/>
</dbReference>
<dbReference type="Proteomes" id="UP000289200">
    <property type="component" value="Unassembled WGS sequence"/>
</dbReference>
<dbReference type="RefSeq" id="WP_129610763.1">
    <property type="nucleotide sequence ID" value="NZ_UWOC01000177.1"/>
</dbReference>
<dbReference type="FunFam" id="3.30.70.1430:FF:000001">
    <property type="entry name" value="Efflux pump membrane transporter"/>
    <property type="match status" value="1"/>
</dbReference>
<dbReference type="AlphaFoldDB" id="A0A3S4B6Y6"/>
<keyword evidence="3" id="KW-1003">Cell membrane</keyword>
<feature type="transmembrane region" description="Helical" evidence="8">
    <location>
        <begin position="931"/>
        <end position="956"/>
    </location>
</feature>